<sequence>MTSAFRASRRTKELLRREIPGTAAVLADPHDFAAMRRYRTFPFHDHTHYLRHLEEHLRIRTAQGMRTSLALFDPTAYAAYCEELGIAPDSVDSRARYTADLARNGATLPYAGEPLAQLLPLLVEETGRQAVWDSAATRLAEAGTCRKCGEDLSQSAFALATQALKELLDGLGDGTHHLVCSIPAGAPPLLAALRVTSEEGRHTLSESQSLIFCTVLAAGIAHRTPGGIVSRSTRPEPSSEEATTTAHDTARGWALRDGWPEPLTAAQVFTAYCTDITTGDPIPPEHRVDHTAGFPLTRPPQSHDC</sequence>
<organism evidence="2 3">
    <name type="scientific">Streptomyces ramulosus</name>
    <dbReference type="NCBI Taxonomy" id="47762"/>
    <lineage>
        <taxon>Bacteria</taxon>
        <taxon>Bacillati</taxon>
        <taxon>Actinomycetota</taxon>
        <taxon>Actinomycetes</taxon>
        <taxon>Kitasatosporales</taxon>
        <taxon>Streptomycetaceae</taxon>
        <taxon>Streptomyces</taxon>
    </lineage>
</organism>
<evidence type="ECO:0000313" key="2">
    <source>
        <dbReference type="EMBL" id="MFC5897316.1"/>
    </source>
</evidence>
<comment type="caution">
    <text evidence="2">The sequence shown here is derived from an EMBL/GenBank/DDBJ whole genome shotgun (WGS) entry which is preliminary data.</text>
</comment>
<feature type="compositionally biased region" description="Low complexity" evidence="1">
    <location>
        <begin position="230"/>
        <end position="246"/>
    </location>
</feature>
<dbReference type="RefSeq" id="WP_345090824.1">
    <property type="nucleotide sequence ID" value="NZ_BAAAWG010000019.1"/>
</dbReference>
<dbReference type="Proteomes" id="UP001596241">
    <property type="component" value="Unassembled WGS sequence"/>
</dbReference>
<protein>
    <recommendedName>
        <fullName evidence="4">Thiaminase-2/PQQC domain-containing protein</fullName>
    </recommendedName>
</protein>
<gene>
    <name evidence="2" type="ORF">ACFP3M_31380</name>
</gene>
<proteinExistence type="predicted"/>
<evidence type="ECO:0000256" key="1">
    <source>
        <dbReference type="SAM" id="MobiDB-lite"/>
    </source>
</evidence>
<feature type="region of interest" description="Disordered" evidence="1">
    <location>
        <begin position="280"/>
        <end position="305"/>
    </location>
</feature>
<keyword evidence="3" id="KW-1185">Reference proteome</keyword>
<accession>A0ABW1FSC2</accession>
<name>A0ABW1FSC2_9ACTN</name>
<feature type="region of interest" description="Disordered" evidence="1">
    <location>
        <begin position="225"/>
        <end position="250"/>
    </location>
</feature>
<evidence type="ECO:0000313" key="3">
    <source>
        <dbReference type="Proteomes" id="UP001596241"/>
    </source>
</evidence>
<dbReference type="EMBL" id="JBHSPW010000020">
    <property type="protein sequence ID" value="MFC5897316.1"/>
    <property type="molecule type" value="Genomic_DNA"/>
</dbReference>
<reference evidence="3" key="1">
    <citation type="journal article" date="2019" name="Int. J. Syst. Evol. Microbiol.">
        <title>The Global Catalogue of Microorganisms (GCM) 10K type strain sequencing project: providing services to taxonomists for standard genome sequencing and annotation.</title>
        <authorList>
            <consortium name="The Broad Institute Genomics Platform"/>
            <consortium name="The Broad Institute Genome Sequencing Center for Infectious Disease"/>
            <person name="Wu L."/>
            <person name="Ma J."/>
        </authorList>
    </citation>
    <scope>NUCLEOTIDE SEQUENCE [LARGE SCALE GENOMIC DNA]</scope>
    <source>
        <strain evidence="3">CGMCC 1.15809</strain>
    </source>
</reference>
<evidence type="ECO:0008006" key="4">
    <source>
        <dbReference type="Google" id="ProtNLM"/>
    </source>
</evidence>